<dbReference type="EMBL" id="JACMSC010000015">
    <property type="protein sequence ID" value="KAG6485001.1"/>
    <property type="molecule type" value="Genomic_DNA"/>
</dbReference>
<feature type="region of interest" description="Disordered" evidence="1">
    <location>
        <begin position="210"/>
        <end position="315"/>
    </location>
</feature>
<protein>
    <submittedName>
        <fullName evidence="2">Uncharacterized protein</fullName>
    </submittedName>
</protein>
<evidence type="ECO:0000313" key="3">
    <source>
        <dbReference type="Proteomes" id="UP000734854"/>
    </source>
</evidence>
<gene>
    <name evidence="2" type="ORF">ZIOFF_053529</name>
</gene>
<evidence type="ECO:0000256" key="1">
    <source>
        <dbReference type="SAM" id="MobiDB-lite"/>
    </source>
</evidence>
<dbReference type="PANTHER" id="PTHR35711:SF1">
    <property type="entry name" value="ECTODERMAL, ISOFORM F"/>
    <property type="match status" value="1"/>
</dbReference>
<comment type="caution">
    <text evidence="2">The sequence shown here is derived from an EMBL/GenBank/DDBJ whole genome shotgun (WGS) entry which is preliminary data.</text>
</comment>
<dbReference type="Proteomes" id="UP000734854">
    <property type="component" value="Unassembled WGS sequence"/>
</dbReference>
<dbReference type="AlphaFoldDB" id="A0A8J5KLY3"/>
<feature type="compositionally biased region" description="Acidic residues" evidence="1">
    <location>
        <begin position="273"/>
        <end position="306"/>
    </location>
</feature>
<evidence type="ECO:0000313" key="2">
    <source>
        <dbReference type="EMBL" id="KAG6485001.1"/>
    </source>
</evidence>
<sequence>MRSFTFASPATRCLRTTVRYQIYRRVTPSLALIHTIVLERIPMQALFRPNPNRTPPHRGESKREISPCWHPVGSALLCFRLSSPSDWFAEMEALGQSRSDGVAALYSTVEFLVAESVMVAERFLLSLLLPIAVRMMQKVLIVNEKSFRCLQLILIYQWKCFPKRKVFQGLLVGLSVACFVTYGETYSKMPDSWWDYCQVKLPLQGKSQKQFMGRGKHKAVPENKDDGESDDEGDDNEDEDGDEQEDDGGEDDVSGEDDDNDAYDDPQANGEGGSEDEDDEDDDDDDDEEDDDGDEDDEDEEEDEELQQPPSKKRK</sequence>
<reference evidence="2 3" key="1">
    <citation type="submission" date="2020-08" db="EMBL/GenBank/DDBJ databases">
        <title>Plant Genome Project.</title>
        <authorList>
            <person name="Zhang R.-G."/>
        </authorList>
    </citation>
    <scope>NUCLEOTIDE SEQUENCE [LARGE SCALE GENOMIC DNA]</scope>
    <source>
        <tissue evidence="2">Rhizome</tissue>
    </source>
</reference>
<organism evidence="2 3">
    <name type="scientific">Zingiber officinale</name>
    <name type="common">Ginger</name>
    <name type="synonym">Amomum zingiber</name>
    <dbReference type="NCBI Taxonomy" id="94328"/>
    <lineage>
        <taxon>Eukaryota</taxon>
        <taxon>Viridiplantae</taxon>
        <taxon>Streptophyta</taxon>
        <taxon>Embryophyta</taxon>
        <taxon>Tracheophyta</taxon>
        <taxon>Spermatophyta</taxon>
        <taxon>Magnoliopsida</taxon>
        <taxon>Liliopsida</taxon>
        <taxon>Zingiberales</taxon>
        <taxon>Zingiberaceae</taxon>
        <taxon>Zingiber</taxon>
    </lineage>
</organism>
<keyword evidence="3" id="KW-1185">Reference proteome</keyword>
<name>A0A8J5KLY3_ZINOF</name>
<dbReference type="PANTHER" id="PTHR35711">
    <property type="entry name" value="EXPRESSED PROTEIN"/>
    <property type="match status" value="1"/>
</dbReference>
<feature type="compositionally biased region" description="Acidic residues" evidence="1">
    <location>
        <begin position="227"/>
        <end position="264"/>
    </location>
</feature>
<accession>A0A8J5KLY3</accession>
<proteinExistence type="predicted"/>